<proteinExistence type="predicted"/>
<organism evidence="7 8">
    <name type="scientific">Goodea atripinnis</name>
    <dbReference type="NCBI Taxonomy" id="208336"/>
    <lineage>
        <taxon>Eukaryota</taxon>
        <taxon>Metazoa</taxon>
        <taxon>Chordata</taxon>
        <taxon>Craniata</taxon>
        <taxon>Vertebrata</taxon>
        <taxon>Euteleostomi</taxon>
        <taxon>Actinopterygii</taxon>
        <taxon>Neopterygii</taxon>
        <taxon>Teleostei</taxon>
        <taxon>Neoteleostei</taxon>
        <taxon>Acanthomorphata</taxon>
        <taxon>Ovalentaria</taxon>
        <taxon>Atherinomorphae</taxon>
        <taxon>Cyprinodontiformes</taxon>
        <taxon>Goodeidae</taxon>
        <taxon>Goodea</taxon>
    </lineage>
</organism>
<dbReference type="SUPFAM" id="SSF50044">
    <property type="entry name" value="SH3-domain"/>
    <property type="match status" value="1"/>
</dbReference>
<sequence length="404" mass="45919">MSLSSDTEGPPPGPLHPSMSCRTNPDIREEDGEGDPTPCAPVQNNSSSIPIGKNKPETDCTALEAGTGRDKADDTVDAELDRTQPKSEAAAGLNYDSIKYTLVVDEHAQLQLVKLKDCRHGYNEHNEDSDAETVYQSANEEEDPEYEEEKRKSEEARKLERRKEEEKHRKDEEKRRKEEEEEKKRKEEDLRRRREEEVKRRREVVAVARVCKQSKVSSATTSEEEDSNGGRGPRSRKFLNLFSTNSSPYSSTGAGSFGVFSCVLNGVERQQSHRAVYRFVPRHADELQLETDDPVLLLKQSEDLWCQGYNMRTGATGIFPAFYAVRVPKDGSYGTLRRAAVTERNEPQSKAAATEINSFKNLQIMFYCHVIISHCEQKYSLKLRKTQSHVKKDMFLGAFQCHSY</sequence>
<accession>A0ABV0NKQ4</accession>
<dbReference type="InterPro" id="IPR047178">
    <property type="entry name" value="JIP1_scaffold"/>
</dbReference>
<evidence type="ECO:0000256" key="2">
    <source>
        <dbReference type="ARBA" id="ARBA00022443"/>
    </source>
</evidence>
<feature type="compositionally biased region" description="Basic and acidic residues" evidence="5">
    <location>
        <begin position="67"/>
        <end position="85"/>
    </location>
</feature>
<feature type="region of interest" description="Disordered" evidence="5">
    <location>
        <begin position="213"/>
        <end position="237"/>
    </location>
</feature>
<evidence type="ECO:0000313" key="7">
    <source>
        <dbReference type="EMBL" id="MEQ2171984.1"/>
    </source>
</evidence>
<dbReference type="InterPro" id="IPR036028">
    <property type="entry name" value="SH3-like_dom_sf"/>
</dbReference>
<dbReference type="Gene3D" id="2.30.30.40">
    <property type="entry name" value="SH3 Domains"/>
    <property type="match status" value="1"/>
</dbReference>
<evidence type="ECO:0000313" key="8">
    <source>
        <dbReference type="Proteomes" id="UP001476798"/>
    </source>
</evidence>
<dbReference type="EMBL" id="JAHRIO010041223">
    <property type="protein sequence ID" value="MEQ2171984.1"/>
    <property type="molecule type" value="Genomic_DNA"/>
</dbReference>
<evidence type="ECO:0000256" key="3">
    <source>
        <dbReference type="ARBA" id="ARBA00022490"/>
    </source>
</evidence>
<evidence type="ECO:0000256" key="4">
    <source>
        <dbReference type="PROSITE-ProRule" id="PRU00192"/>
    </source>
</evidence>
<dbReference type="PANTHER" id="PTHR47437">
    <property type="entry name" value="JNK-INTERACTING PROTEIN 1-LIKE PROTEIN"/>
    <property type="match status" value="1"/>
</dbReference>
<keyword evidence="3" id="KW-0963">Cytoplasm</keyword>
<reference evidence="7 8" key="1">
    <citation type="submission" date="2021-06" db="EMBL/GenBank/DDBJ databases">
        <authorList>
            <person name="Palmer J.M."/>
        </authorList>
    </citation>
    <scope>NUCLEOTIDE SEQUENCE [LARGE SCALE GENOMIC DNA]</scope>
    <source>
        <strain evidence="7 8">GA_2019</strain>
        <tissue evidence="7">Muscle</tissue>
    </source>
</reference>
<feature type="domain" description="SH3" evidence="6">
    <location>
        <begin position="268"/>
        <end position="329"/>
    </location>
</feature>
<feature type="compositionally biased region" description="Basic and acidic residues" evidence="5">
    <location>
        <begin position="148"/>
        <end position="197"/>
    </location>
</feature>
<gene>
    <name evidence="7" type="ORF">GOODEAATRI_016244</name>
</gene>
<dbReference type="Pfam" id="PF14604">
    <property type="entry name" value="SH3_9"/>
    <property type="match status" value="1"/>
</dbReference>
<evidence type="ECO:0000259" key="6">
    <source>
        <dbReference type="PROSITE" id="PS50002"/>
    </source>
</evidence>
<dbReference type="InterPro" id="IPR001452">
    <property type="entry name" value="SH3_domain"/>
</dbReference>
<keyword evidence="8" id="KW-1185">Reference proteome</keyword>
<protein>
    <recommendedName>
        <fullName evidence="6">SH3 domain-containing protein</fullName>
    </recommendedName>
</protein>
<comment type="caution">
    <text evidence="7">The sequence shown here is derived from an EMBL/GenBank/DDBJ whole genome shotgun (WGS) entry which is preliminary data.</text>
</comment>
<feature type="region of interest" description="Disordered" evidence="5">
    <location>
        <begin position="1"/>
        <end position="93"/>
    </location>
</feature>
<evidence type="ECO:0000256" key="1">
    <source>
        <dbReference type="ARBA" id="ARBA00004496"/>
    </source>
</evidence>
<dbReference type="SMART" id="SM00326">
    <property type="entry name" value="SH3"/>
    <property type="match status" value="1"/>
</dbReference>
<dbReference type="PROSITE" id="PS50002">
    <property type="entry name" value="SH3"/>
    <property type="match status" value="1"/>
</dbReference>
<name>A0ABV0NKQ4_9TELE</name>
<evidence type="ECO:0000256" key="5">
    <source>
        <dbReference type="SAM" id="MobiDB-lite"/>
    </source>
</evidence>
<dbReference type="PANTHER" id="PTHR47437:SF3">
    <property type="entry name" value="C-JUN-AMINO-TERMINAL KINASE-INTERACTING PROTEIN 1"/>
    <property type="match status" value="1"/>
</dbReference>
<feature type="compositionally biased region" description="Basic and acidic residues" evidence="5">
    <location>
        <begin position="117"/>
        <end position="128"/>
    </location>
</feature>
<feature type="region of interest" description="Disordered" evidence="5">
    <location>
        <begin position="117"/>
        <end position="197"/>
    </location>
</feature>
<keyword evidence="2 4" id="KW-0728">SH3 domain</keyword>
<dbReference type="Proteomes" id="UP001476798">
    <property type="component" value="Unassembled WGS sequence"/>
</dbReference>
<comment type="subcellular location">
    <subcellularLocation>
        <location evidence="1">Cytoplasm</location>
    </subcellularLocation>
</comment>